<evidence type="ECO:0000256" key="1">
    <source>
        <dbReference type="SAM" id="MobiDB-lite"/>
    </source>
</evidence>
<proteinExistence type="predicted"/>
<dbReference type="AlphaFoldDB" id="A0A418VTL5"/>
<comment type="caution">
    <text evidence="3">The sequence shown here is derived from an EMBL/GenBank/DDBJ whole genome shotgun (WGS) entry which is preliminary data.</text>
</comment>
<dbReference type="EMBL" id="QYUK01000016">
    <property type="protein sequence ID" value="RJF80497.1"/>
    <property type="molecule type" value="Genomic_DNA"/>
</dbReference>
<name>A0A418VTL5_9PROT</name>
<evidence type="ECO:0000313" key="3">
    <source>
        <dbReference type="EMBL" id="RJF80497.1"/>
    </source>
</evidence>
<dbReference type="Pfam" id="PF03886">
    <property type="entry name" value="ABC_trans_aux"/>
    <property type="match status" value="1"/>
</dbReference>
<evidence type="ECO:0000313" key="4">
    <source>
        <dbReference type="Proteomes" id="UP000284605"/>
    </source>
</evidence>
<keyword evidence="4" id="KW-1185">Reference proteome</keyword>
<dbReference type="Gene3D" id="3.40.50.10610">
    <property type="entry name" value="ABC-type transport auxiliary lipoprotein component"/>
    <property type="match status" value="1"/>
</dbReference>
<dbReference type="SUPFAM" id="SSF159594">
    <property type="entry name" value="XCC0632-like"/>
    <property type="match status" value="1"/>
</dbReference>
<protein>
    <recommendedName>
        <fullName evidence="2">ABC-type transport auxiliary lipoprotein component domain-containing protein</fullName>
    </recommendedName>
</protein>
<dbReference type="Proteomes" id="UP000284605">
    <property type="component" value="Unassembled WGS sequence"/>
</dbReference>
<organism evidence="3 4">
    <name type="scientific">Oleomonas cavernae</name>
    <dbReference type="NCBI Taxonomy" id="2320859"/>
    <lineage>
        <taxon>Bacteria</taxon>
        <taxon>Pseudomonadati</taxon>
        <taxon>Pseudomonadota</taxon>
        <taxon>Alphaproteobacteria</taxon>
        <taxon>Acetobacterales</taxon>
        <taxon>Acetobacteraceae</taxon>
        <taxon>Oleomonas</taxon>
    </lineage>
</organism>
<feature type="domain" description="ABC-type transport auxiliary lipoprotein component" evidence="2">
    <location>
        <begin position="17"/>
        <end position="176"/>
    </location>
</feature>
<accession>A0A418VTL5</accession>
<feature type="region of interest" description="Disordered" evidence="1">
    <location>
        <begin position="1"/>
        <end position="24"/>
    </location>
</feature>
<sequence length="192" mass="21351">MRRAVQGGDDDAQSLRPDPKNTFAPGPAVNWQLVVEEPLASRALDTDYIALMPSTTEVKYFDSARWAERAPRMVQTLLVESFENSGRIIAVGRQAVGLRADFNVISELREFQAEYKQGLSANPTVHVRLNAKLIVQPQQVIVASKTFDVEQAVATNKMPEIITAFDDALGKTMKQLVEWVLSQNNPNQGKQL</sequence>
<reference evidence="3 4" key="1">
    <citation type="submission" date="2018-09" db="EMBL/GenBank/DDBJ databases">
        <authorList>
            <person name="Zhu H."/>
        </authorList>
    </citation>
    <scope>NUCLEOTIDE SEQUENCE [LARGE SCALE GENOMIC DNA]</scope>
    <source>
        <strain evidence="3 4">K1W22B-8</strain>
    </source>
</reference>
<dbReference type="InterPro" id="IPR005586">
    <property type="entry name" value="ABC_trans_aux"/>
</dbReference>
<evidence type="ECO:0000259" key="2">
    <source>
        <dbReference type="Pfam" id="PF03886"/>
    </source>
</evidence>
<gene>
    <name evidence="3" type="ORF">D3874_25535</name>
</gene>